<dbReference type="Proteomes" id="UP000501273">
    <property type="component" value="Chromosome"/>
</dbReference>
<evidence type="ECO:0000313" key="1">
    <source>
        <dbReference type="EMBL" id="CAB1282942.1"/>
    </source>
</evidence>
<name>A0A6F8ZKN1_9CAUD</name>
<dbReference type="EMBL" id="LR778216">
    <property type="protein sequence ID" value="CAB1282942.1"/>
    <property type="molecule type" value="Genomic_DNA"/>
</dbReference>
<accession>A0A6F8ZKN1</accession>
<organism evidence="1 2">
    <name type="scientific">Xylella phage Cota</name>
    <dbReference type="NCBI Taxonomy" id="2699877"/>
    <lineage>
        <taxon>Viruses</taxon>
        <taxon>Duplodnaviria</taxon>
        <taxon>Heunggongvirae</taxon>
        <taxon>Uroviricota</taxon>
        <taxon>Caudoviricetes</taxon>
        <taxon>Autographivirales</taxon>
        <taxon>Autonotataviridae</taxon>
        <taxon>Cotavirus</taxon>
        <taxon>Cotavirus cota</taxon>
    </lineage>
</organism>
<sequence>MVLRIGEGSSFASVCDLLDDLAVEHDANDIIVGGALAKYPRALIRMYKARGYELMDIPSLIKRR</sequence>
<proteinExistence type="predicted"/>
<protein>
    <submittedName>
        <fullName evidence="1">Uncharacterized protein</fullName>
    </submittedName>
</protein>
<keyword evidence="2" id="KW-1185">Reference proteome</keyword>
<evidence type="ECO:0000313" key="2">
    <source>
        <dbReference type="Proteomes" id="UP000501273"/>
    </source>
</evidence>
<reference evidence="1 2" key="1">
    <citation type="submission" date="2020-03" db="EMBL/GenBank/DDBJ databases">
        <authorList>
            <person name="Ansaldi M."/>
            <person name="Clavijo F."/>
        </authorList>
    </citation>
    <scope>NUCLEOTIDE SEQUENCE [LARGE SCALE GENOMIC DNA]</scope>
</reference>